<dbReference type="EMBL" id="LT598457">
    <property type="protein sequence ID" value="SCU93737.1"/>
    <property type="molecule type" value="Genomic_DNA"/>
</dbReference>
<protein>
    <submittedName>
        <fullName evidence="5">LADA_0G04654g1_1</fullName>
    </submittedName>
</protein>
<dbReference type="PANTHER" id="PTHR12363">
    <property type="entry name" value="TRANSPORTIN 3 AND IMPORTIN 13"/>
    <property type="match status" value="1"/>
</dbReference>
<gene>
    <name evidence="5" type="ORF">LADA_0G04654G</name>
</gene>
<accession>A0A1G4JSB3</accession>
<sequence length="1053" mass="118713">MNDLQAAINLIETLYSPHPPSNVIEIQQQLQAAQRSEHGFEFASQLLSKEDGSANVTYFGALTLAVQFNINTTSEGLLAILKLNMLHLMRFSKLYVLNSREHGSRMVVIKKLMSNAAQIFFRINSSNDRSSSLEWNNPIETFCLLVSSPEISPDAFNDVFTHAMSQHVPYEHLMQLINSSPEFNVLVLLFIEVVIEDLVKHQSGKVSASPLHATVHEYMYISSTAVINQNLQSLAIAFQGKSAEKPGISNNIFRCVNAWINYTIMARSKSFGTMDLSETFENIIRLMCLYDSTQGFPYSETVVSILGEIFANDPTILSYDLRSAIEGIFLGVSMASNNETNGHEWMLNYMNHLVINQMHDELKDLALCVVDFLQISNLGVCNNLFTQASAGDSRNLDQYIKVLLQMTNFTLVPVLEEFFSVRMVDFWLDLCDGYNNLVRETFKPETPELASNLFGQVVEIYLPKTRLTNKQKILEEGEDETLLHEFDDFRNAVLDLIESMWSVLGNEKLTNNLIAGIGHLTPNSGDDLFQIEAMCFSLNRLLTDMNLGDSPVICATLRESTSFLTNILLLVQTGCQQKSAANGKEAQILSTDFVKTGTSLLATVADYIKQNDEDLANCMDIMFSSLEQCGNADETDIKIELFLTKCTTKICETSRMKLASYLPTFTKIQNAMVQQSSKVSDFTKQKFTRCLGYIIQDYTRDGPEAQAHYLATVINTIQDEISNPQADRAQILCLLNCFSELGSAMIPPEEPEDSNNLLSAAQFNEYWKADPLHLRDVTSNLLEKVLSQFERDSEFIEVACLIMGKKLSLTEDEPHFLAYSMQELMQFLLKRCVECEPTTGLPYIVYLLGNVVSHYGASLSSQDFGFMLSKFFLEQHREAIAHDPDLTQMMITFVNSVLEKRPSLVIHCEHWSTFIIPEFLGFLVSKERFTISAVTKFWTKVVNNKKFSRHDEVTICEQVCAVGPQLTTQTMGGLLHAQRSDLNYYSDFLRALVARYPLQSKQWLTAALPTLCDNPATHQLLIEKLFVTRGSRAASNAVLEWWLTCNGLPRLTS</sequence>
<dbReference type="GO" id="GO:0005737">
    <property type="term" value="C:cytoplasm"/>
    <property type="evidence" value="ECO:0007669"/>
    <property type="project" value="TreeGrafter"/>
</dbReference>
<keyword evidence="3" id="KW-0813">Transport</keyword>
<dbReference type="InterPro" id="IPR016024">
    <property type="entry name" value="ARM-type_fold"/>
</dbReference>
<comment type="subcellular location">
    <subcellularLocation>
        <location evidence="1">Nucleus</location>
    </subcellularLocation>
</comment>
<reference evidence="6" key="1">
    <citation type="submission" date="2016-03" db="EMBL/GenBank/DDBJ databases">
        <authorList>
            <person name="Devillers H."/>
        </authorList>
    </citation>
    <scope>NUCLEOTIDE SEQUENCE [LARGE SCALE GENOMIC DNA]</scope>
</reference>
<keyword evidence="6" id="KW-1185">Reference proteome</keyword>
<dbReference type="Proteomes" id="UP000190274">
    <property type="component" value="Chromosome G"/>
</dbReference>
<keyword evidence="4" id="KW-0539">Nucleus</keyword>
<dbReference type="InterPro" id="IPR011989">
    <property type="entry name" value="ARM-like"/>
</dbReference>
<proteinExistence type="inferred from homology"/>
<dbReference type="SUPFAM" id="SSF48371">
    <property type="entry name" value="ARM repeat"/>
    <property type="match status" value="1"/>
</dbReference>
<dbReference type="GO" id="GO:0006606">
    <property type="term" value="P:protein import into nucleus"/>
    <property type="evidence" value="ECO:0007669"/>
    <property type="project" value="TreeGrafter"/>
</dbReference>
<dbReference type="AlphaFoldDB" id="A0A1G4JSB3"/>
<evidence type="ECO:0000313" key="6">
    <source>
        <dbReference type="Proteomes" id="UP000190274"/>
    </source>
</evidence>
<organism evidence="5 6">
    <name type="scientific">Lachancea dasiensis</name>
    <dbReference type="NCBI Taxonomy" id="1072105"/>
    <lineage>
        <taxon>Eukaryota</taxon>
        <taxon>Fungi</taxon>
        <taxon>Dikarya</taxon>
        <taxon>Ascomycota</taxon>
        <taxon>Saccharomycotina</taxon>
        <taxon>Saccharomycetes</taxon>
        <taxon>Saccharomycetales</taxon>
        <taxon>Saccharomycetaceae</taxon>
        <taxon>Lachancea</taxon>
    </lineage>
</organism>
<dbReference type="Gene3D" id="1.25.10.10">
    <property type="entry name" value="Leucine-rich Repeat Variant"/>
    <property type="match status" value="1"/>
</dbReference>
<name>A0A1G4JSB3_9SACH</name>
<evidence type="ECO:0000256" key="4">
    <source>
        <dbReference type="ARBA" id="ARBA00023242"/>
    </source>
</evidence>
<dbReference type="GO" id="GO:0005634">
    <property type="term" value="C:nucleus"/>
    <property type="evidence" value="ECO:0007669"/>
    <property type="project" value="UniProtKB-SubCell"/>
</dbReference>
<evidence type="ECO:0000256" key="2">
    <source>
        <dbReference type="ARBA" id="ARBA00007991"/>
    </source>
</evidence>
<dbReference type="STRING" id="1266660.A0A1G4JSB3"/>
<dbReference type="OrthoDB" id="2016913at2759"/>
<evidence type="ECO:0000313" key="5">
    <source>
        <dbReference type="EMBL" id="SCU93737.1"/>
    </source>
</evidence>
<dbReference type="InterPro" id="IPR051345">
    <property type="entry name" value="Importin_beta-like_NTR"/>
</dbReference>
<evidence type="ECO:0000256" key="3">
    <source>
        <dbReference type="ARBA" id="ARBA00022448"/>
    </source>
</evidence>
<comment type="similarity">
    <text evidence="2">Belongs to the importin beta family.</text>
</comment>
<evidence type="ECO:0000256" key="1">
    <source>
        <dbReference type="ARBA" id="ARBA00004123"/>
    </source>
</evidence>
<dbReference type="PANTHER" id="PTHR12363:SF33">
    <property type="entry name" value="IMPORTIN-13"/>
    <property type="match status" value="1"/>
</dbReference>